<keyword evidence="1" id="KW-0472">Membrane</keyword>
<accession>A0A562SPQ1</accession>
<protein>
    <submittedName>
        <fullName evidence="2">Uncharacterized protein</fullName>
    </submittedName>
</protein>
<feature type="transmembrane region" description="Helical" evidence="1">
    <location>
        <begin position="9"/>
        <end position="29"/>
    </location>
</feature>
<name>A0A562SPQ1_9BACT</name>
<sequence length="72" mass="7979">MKKLLKKSVWYLPGAVTGAIGGYFYWKYFGCNGTCLITSSPVRSIIYFAVMGTLVNSMFQGNRKKATENPSS</sequence>
<dbReference type="Proteomes" id="UP000316167">
    <property type="component" value="Unassembled WGS sequence"/>
</dbReference>
<keyword evidence="3" id="KW-1185">Reference proteome</keyword>
<evidence type="ECO:0000313" key="2">
    <source>
        <dbReference type="EMBL" id="TWI83188.1"/>
    </source>
</evidence>
<dbReference type="OrthoDB" id="2062758at2"/>
<proteinExistence type="predicted"/>
<reference evidence="2 3" key="1">
    <citation type="journal article" date="2015" name="Stand. Genomic Sci.">
        <title>Genomic Encyclopedia of Bacterial and Archaeal Type Strains, Phase III: the genomes of soil and plant-associated and newly described type strains.</title>
        <authorList>
            <person name="Whitman W.B."/>
            <person name="Woyke T."/>
            <person name="Klenk H.P."/>
            <person name="Zhou Y."/>
            <person name="Lilburn T.G."/>
            <person name="Beck B.J."/>
            <person name="De Vos P."/>
            <person name="Vandamme P."/>
            <person name="Eisen J.A."/>
            <person name="Garrity G."/>
            <person name="Hugenholtz P."/>
            <person name="Kyrpides N.C."/>
        </authorList>
    </citation>
    <scope>NUCLEOTIDE SEQUENCE [LARGE SCALE GENOMIC DNA]</scope>
    <source>
        <strain evidence="2 3">CGMCC 1.7271</strain>
    </source>
</reference>
<keyword evidence="1" id="KW-0812">Transmembrane</keyword>
<feature type="transmembrane region" description="Helical" evidence="1">
    <location>
        <begin position="41"/>
        <end position="59"/>
    </location>
</feature>
<dbReference type="RefSeq" id="WP_144885267.1">
    <property type="nucleotide sequence ID" value="NZ_VLLE01000003.1"/>
</dbReference>
<gene>
    <name evidence="2" type="ORF">IQ13_1294</name>
</gene>
<keyword evidence="1" id="KW-1133">Transmembrane helix</keyword>
<dbReference type="EMBL" id="VLLE01000003">
    <property type="protein sequence ID" value="TWI83188.1"/>
    <property type="molecule type" value="Genomic_DNA"/>
</dbReference>
<evidence type="ECO:0000313" key="3">
    <source>
        <dbReference type="Proteomes" id="UP000316167"/>
    </source>
</evidence>
<comment type="caution">
    <text evidence="2">The sequence shown here is derived from an EMBL/GenBank/DDBJ whole genome shotgun (WGS) entry which is preliminary data.</text>
</comment>
<evidence type="ECO:0000256" key="1">
    <source>
        <dbReference type="SAM" id="Phobius"/>
    </source>
</evidence>
<organism evidence="2 3">
    <name type="scientific">Lacibacter cauensis</name>
    <dbReference type="NCBI Taxonomy" id="510947"/>
    <lineage>
        <taxon>Bacteria</taxon>
        <taxon>Pseudomonadati</taxon>
        <taxon>Bacteroidota</taxon>
        <taxon>Chitinophagia</taxon>
        <taxon>Chitinophagales</taxon>
        <taxon>Chitinophagaceae</taxon>
        <taxon>Lacibacter</taxon>
    </lineage>
</organism>
<dbReference type="AlphaFoldDB" id="A0A562SPQ1"/>